<keyword evidence="2" id="KW-0819">tRNA processing</keyword>
<organism evidence="5">
    <name type="scientific">bioreactor metagenome</name>
    <dbReference type="NCBI Taxonomy" id="1076179"/>
    <lineage>
        <taxon>unclassified sequences</taxon>
        <taxon>metagenomes</taxon>
        <taxon>ecological metagenomes</taxon>
    </lineage>
</organism>
<feature type="domain" description="Pseudouridine synthase I TruA alpha/beta" evidence="4">
    <location>
        <begin position="21"/>
        <end position="122"/>
    </location>
</feature>
<sequence length="139" mass="15837">MQDHYAWHIWPKLDVDLLNEAAKAMLGKHDFSVFGRPMKPGASTVREIFHSQWQQKGERLEYEIEGNAFLYHMVRRTVYLLVSCAKEKITLQALHDSVNQCTPLRSGLAPAKGLVLTDVTYPLGKQEQIDNSEILDDIA</sequence>
<comment type="similarity">
    <text evidence="1">Belongs to the tRNA pseudouridine synthase TruA family.</text>
</comment>
<dbReference type="EMBL" id="VSSQ01011653">
    <property type="protein sequence ID" value="MPM47370.1"/>
    <property type="molecule type" value="Genomic_DNA"/>
</dbReference>
<evidence type="ECO:0000256" key="3">
    <source>
        <dbReference type="ARBA" id="ARBA00023235"/>
    </source>
</evidence>
<dbReference type="AlphaFoldDB" id="A0A645A2E2"/>
<dbReference type="InterPro" id="IPR001406">
    <property type="entry name" value="PsdUridine_synth_TruA"/>
</dbReference>
<evidence type="ECO:0000259" key="4">
    <source>
        <dbReference type="Pfam" id="PF01416"/>
    </source>
</evidence>
<reference evidence="5" key="1">
    <citation type="submission" date="2019-08" db="EMBL/GenBank/DDBJ databases">
        <authorList>
            <person name="Kucharzyk K."/>
            <person name="Murdoch R.W."/>
            <person name="Higgins S."/>
            <person name="Loffler F."/>
        </authorList>
    </citation>
    <scope>NUCLEOTIDE SEQUENCE</scope>
</reference>
<comment type="caution">
    <text evidence="5">The sequence shown here is derived from an EMBL/GenBank/DDBJ whole genome shotgun (WGS) entry which is preliminary data.</text>
</comment>
<name>A0A645A2E2_9ZZZZ</name>
<accession>A0A645A2E2</accession>
<dbReference type="InterPro" id="IPR020095">
    <property type="entry name" value="PsdUridine_synth_TruA_C"/>
</dbReference>
<evidence type="ECO:0000256" key="1">
    <source>
        <dbReference type="ARBA" id="ARBA00009375"/>
    </source>
</evidence>
<dbReference type="PANTHER" id="PTHR11142:SF0">
    <property type="entry name" value="TRNA PSEUDOURIDINE SYNTHASE-LIKE 1"/>
    <property type="match status" value="1"/>
</dbReference>
<dbReference type="PANTHER" id="PTHR11142">
    <property type="entry name" value="PSEUDOURIDYLATE SYNTHASE"/>
    <property type="match status" value="1"/>
</dbReference>
<dbReference type="EC" id="5.4.99.12" evidence="5"/>
<keyword evidence="3 5" id="KW-0413">Isomerase</keyword>
<evidence type="ECO:0000313" key="5">
    <source>
        <dbReference type="EMBL" id="MPM47370.1"/>
    </source>
</evidence>
<dbReference type="SUPFAM" id="SSF55120">
    <property type="entry name" value="Pseudouridine synthase"/>
    <property type="match status" value="1"/>
</dbReference>
<dbReference type="Pfam" id="PF01416">
    <property type="entry name" value="PseudoU_synth_1"/>
    <property type="match status" value="1"/>
</dbReference>
<dbReference type="InterPro" id="IPR020103">
    <property type="entry name" value="PsdUridine_synth_cat_dom_sf"/>
</dbReference>
<dbReference type="Gene3D" id="3.30.70.660">
    <property type="entry name" value="Pseudouridine synthase I, catalytic domain, C-terminal subdomain"/>
    <property type="match status" value="1"/>
</dbReference>
<proteinExistence type="inferred from homology"/>
<dbReference type="InterPro" id="IPR020097">
    <property type="entry name" value="PsdUridine_synth_TruA_a/b_dom"/>
</dbReference>
<dbReference type="GO" id="GO:0160147">
    <property type="term" value="F:tRNA pseudouridine(38-40) synthase activity"/>
    <property type="evidence" value="ECO:0007669"/>
    <property type="project" value="UniProtKB-EC"/>
</dbReference>
<dbReference type="GO" id="GO:0003723">
    <property type="term" value="F:RNA binding"/>
    <property type="evidence" value="ECO:0007669"/>
    <property type="project" value="InterPro"/>
</dbReference>
<gene>
    <name evidence="5" type="primary">truA_32</name>
    <name evidence="5" type="ORF">SDC9_94079</name>
</gene>
<evidence type="ECO:0000256" key="2">
    <source>
        <dbReference type="ARBA" id="ARBA00022694"/>
    </source>
</evidence>
<protein>
    <submittedName>
        <fullName evidence="5">tRNA pseudouridine synthase A</fullName>
        <ecNumber evidence="5">5.4.99.12</ecNumber>
    </submittedName>
</protein>
<dbReference type="GO" id="GO:0031119">
    <property type="term" value="P:tRNA pseudouridine synthesis"/>
    <property type="evidence" value="ECO:0007669"/>
    <property type="project" value="TreeGrafter"/>
</dbReference>